<dbReference type="PANTHER" id="PTHR31065:SF9">
    <property type="entry name" value="TRANSCRIPTION FACTOR FAMILY PROTEIN, PUTATIVE-RELATED"/>
    <property type="match status" value="1"/>
</dbReference>
<dbReference type="Gene3D" id="3.30.160.60">
    <property type="entry name" value="Classic Zinc Finger"/>
    <property type="match status" value="1"/>
</dbReference>
<dbReference type="InterPro" id="IPR006734">
    <property type="entry name" value="PLATZ"/>
</dbReference>
<evidence type="ECO:0000256" key="1">
    <source>
        <dbReference type="PROSITE-ProRule" id="PRU00024"/>
    </source>
</evidence>
<dbReference type="InterPro" id="IPR000315">
    <property type="entry name" value="Znf_B-box"/>
</dbReference>
<dbReference type="CDD" id="cd19756">
    <property type="entry name" value="Bbox2"/>
    <property type="match status" value="1"/>
</dbReference>
<dbReference type="GO" id="GO:0008270">
    <property type="term" value="F:zinc ion binding"/>
    <property type="evidence" value="ECO:0007669"/>
    <property type="project" value="UniProtKB-KW"/>
</dbReference>
<proteinExistence type="predicted"/>
<keyword evidence="1" id="KW-0479">Metal-binding</keyword>
<name>A0A9D4Y947_PEA</name>
<comment type="caution">
    <text evidence="4">The sequence shown here is derived from an EMBL/GenBank/DDBJ whole genome shotgun (WGS) entry which is preliminary data.</text>
</comment>
<keyword evidence="1" id="KW-0862">Zinc</keyword>
<dbReference type="OrthoDB" id="670813at2759"/>
<evidence type="ECO:0000259" key="3">
    <source>
        <dbReference type="PROSITE" id="PS50119"/>
    </source>
</evidence>
<reference evidence="4 5" key="1">
    <citation type="journal article" date="2022" name="Nat. Genet.">
        <title>Improved pea reference genome and pan-genome highlight genomic features and evolutionary characteristics.</title>
        <authorList>
            <person name="Yang T."/>
            <person name="Liu R."/>
            <person name="Luo Y."/>
            <person name="Hu S."/>
            <person name="Wang D."/>
            <person name="Wang C."/>
            <person name="Pandey M.K."/>
            <person name="Ge S."/>
            <person name="Xu Q."/>
            <person name="Li N."/>
            <person name="Li G."/>
            <person name="Huang Y."/>
            <person name="Saxena R.K."/>
            <person name="Ji Y."/>
            <person name="Li M."/>
            <person name="Yan X."/>
            <person name="He Y."/>
            <person name="Liu Y."/>
            <person name="Wang X."/>
            <person name="Xiang C."/>
            <person name="Varshney R.K."/>
            <person name="Ding H."/>
            <person name="Gao S."/>
            <person name="Zong X."/>
        </authorList>
    </citation>
    <scope>NUCLEOTIDE SEQUENCE [LARGE SCALE GENOMIC DNA]</scope>
    <source>
        <strain evidence="4 5">cv. Zhongwan 6</strain>
    </source>
</reference>
<dbReference type="Proteomes" id="UP001058974">
    <property type="component" value="Chromosome 2"/>
</dbReference>
<feature type="region of interest" description="Disordered" evidence="2">
    <location>
        <begin position="155"/>
        <end position="197"/>
    </location>
</feature>
<evidence type="ECO:0000313" key="4">
    <source>
        <dbReference type="EMBL" id="KAI5434667.1"/>
    </source>
</evidence>
<evidence type="ECO:0000256" key="2">
    <source>
        <dbReference type="SAM" id="MobiDB-lite"/>
    </source>
</evidence>
<protein>
    <recommendedName>
        <fullName evidence="3">B box-type domain-containing protein</fullName>
    </recommendedName>
</protein>
<dbReference type="Pfam" id="PF04640">
    <property type="entry name" value="PLATZ"/>
    <property type="match status" value="1"/>
</dbReference>
<feature type="domain" description="B box-type" evidence="3">
    <location>
        <begin position="39"/>
        <end position="78"/>
    </location>
</feature>
<dbReference type="AlphaFoldDB" id="A0A9D4Y947"/>
<feature type="compositionally biased region" description="Basic residues" evidence="2">
    <location>
        <begin position="182"/>
        <end position="191"/>
    </location>
</feature>
<dbReference type="SUPFAM" id="SSF57845">
    <property type="entry name" value="B-box zinc-binding domain"/>
    <property type="match status" value="1"/>
</dbReference>
<feature type="compositionally biased region" description="Basic and acidic residues" evidence="2">
    <location>
        <begin position="171"/>
        <end position="181"/>
    </location>
</feature>
<gene>
    <name evidence="4" type="ORF">KIW84_021482</name>
</gene>
<dbReference type="PROSITE" id="PS50119">
    <property type="entry name" value="ZF_BBOX"/>
    <property type="match status" value="1"/>
</dbReference>
<evidence type="ECO:0000313" key="5">
    <source>
        <dbReference type="Proteomes" id="UP001058974"/>
    </source>
</evidence>
<dbReference type="Pfam" id="PF00643">
    <property type="entry name" value="zf-B_box"/>
    <property type="match status" value="1"/>
</dbReference>
<keyword evidence="1" id="KW-0863">Zinc-finger</keyword>
<accession>A0A9D4Y947</accession>
<sequence length="197" mass="22495">MVSSLSTRKMNEDEQKVQSEVHQPRWLDDFLEKKFFEPCSSHLNRRNMLNIYCINCKVSACKYCLSAGHHQNHQILQVFRNVYKDVVCLAALETYIDCSKIQPFKCNKRLVLNCLPLCGSTSDDAASCNISRKSKEAQSYQYCSIACMVKSVSRKSDDSVPSISSIQAPSHESRVEISEPSKRKRKRKGTPHRAPLF</sequence>
<dbReference type="PANTHER" id="PTHR31065">
    <property type="entry name" value="PLATZ TRANSCRIPTION FACTOR FAMILY PROTEIN"/>
    <property type="match status" value="1"/>
</dbReference>
<dbReference type="EMBL" id="JAMSHJ010000002">
    <property type="protein sequence ID" value="KAI5434667.1"/>
    <property type="molecule type" value="Genomic_DNA"/>
</dbReference>
<keyword evidence="5" id="KW-1185">Reference proteome</keyword>
<organism evidence="4 5">
    <name type="scientific">Pisum sativum</name>
    <name type="common">Garden pea</name>
    <name type="synonym">Lathyrus oleraceus</name>
    <dbReference type="NCBI Taxonomy" id="3888"/>
    <lineage>
        <taxon>Eukaryota</taxon>
        <taxon>Viridiplantae</taxon>
        <taxon>Streptophyta</taxon>
        <taxon>Embryophyta</taxon>
        <taxon>Tracheophyta</taxon>
        <taxon>Spermatophyta</taxon>
        <taxon>Magnoliopsida</taxon>
        <taxon>eudicotyledons</taxon>
        <taxon>Gunneridae</taxon>
        <taxon>Pentapetalae</taxon>
        <taxon>rosids</taxon>
        <taxon>fabids</taxon>
        <taxon>Fabales</taxon>
        <taxon>Fabaceae</taxon>
        <taxon>Papilionoideae</taxon>
        <taxon>50 kb inversion clade</taxon>
        <taxon>NPAAA clade</taxon>
        <taxon>Hologalegina</taxon>
        <taxon>IRL clade</taxon>
        <taxon>Fabeae</taxon>
        <taxon>Lathyrus</taxon>
    </lineage>
</organism>
<dbReference type="Gramene" id="Psat02G0148200-T1">
    <property type="protein sequence ID" value="KAI5434667.1"/>
    <property type="gene ID" value="KIW84_021482"/>
</dbReference>